<dbReference type="EMBL" id="VHSF01000001">
    <property type="protein sequence ID" value="TRO66417.1"/>
    <property type="molecule type" value="Genomic_DNA"/>
</dbReference>
<dbReference type="RefSeq" id="WP_143409186.1">
    <property type="nucleotide sequence ID" value="NZ_VHSF01000001.1"/>
</dbReference>
<name>A0A550I636_9FLAO</name>
<evidence type="ECO:0000313" key="2">
    <source>
        <dbReference type="Proteomes" id="UP000315131"/>
    </source>
</evidence>
<dbReference type="AlphaFoldDB" id="A0A550I636"/>
<gene>
    <name evidence="1" type="ORF">FGM01_00615</name>
</gene>
<dbReference type="Proteomes" id="UP000315131">
    <property type="component" value="Unassembled WGS sequence"/>
</dbReference>
<protein>
    <submittedName>
        <fullName evidence="1">3-oxoacyl-ACP synthase</fullName>
    </submittedName>
</protein>
<reference evidence="1 2" key="1">
    <citation type="submission" date="2019-06" db="EMBL/GenBank/DDBJ databases">
        <title>Gramella sabulilitoris sp. nov., isolated from a marine sand.</title>
        <authorList>
            <person name="Yoon J.-H."/>
        </authorList>
    </citation>
    <scope>NUCLEOTIDE SEQUENCE [LARGE SCALE GENOMIC DNA]</scope>
    <source>
        <strain evidence="1 2">HSMS-1</strain>
    </source>
</reference>
<evidence type="ECO:0000313" key="1">
    <source>
        <dbReference type="EMBL" id="TRO66417.1"/>
    </source>
</evidence>
<proteinExistence type="predicted"/>
<comment type="caution">
    <text evidence="1">The sequence shown here is derived from an EMBL/GenBank/DDBJ whole genome shotgun (WGS) entry which is preliminary data.</text>
</comment>
<keyword evidence="2" id="KW-1185">Reference proteome</keyword>
<organism evidence="1 2">
    <name type="scientific">Christiangramia sabulilitoris</name>
    <dbReference type="NCBI Taxonomy" id="2583991"/>
    <lineage>
        <taxon>Bacteria</taxon>
        <taxon>Pseudomonadati</taxon>
        <taxon>Bacteroidota</taxon>
        <taxon>Flavobacteriia</taxon>
        <taxon>Flavobacteriales</taxon>
        <taxon>Flavobacteriaceae</taxon>
        <taxon>Christiangramia</taxon>
    </lineage>
</organism>
<accession>A0A550I636</accession>
<sequence>MSEVLYIKNSVLIRDAKVYQNGRLYYEDTKSPDISIFLKNLYKSEKIRYSKYFKMDDLSKLGFIGTEILFGGNIENKETALVFGNAASCLETDRYYSETMEEFPSPSLFVYTLPNIMLGEISIRHQLRSENIFFISEKFDSSLFLEYSKSLFNQGKTDNVLCGWVDLQNNDYDVFLWEIARSGKTYLNEEELKNIYLPTHE</sequence>
<dbReference type="OrthoDB" id="1071350at2"/>